<proteinExistence type="predicted"/>
<reference evidence="2" key="1">
    <citation type="submission" date="2022-10" db="EMBL/GenBank/DDBJ databases">
        <title>Genome assembly of Pristionchus species.</title>
        <authorList>
            <person name="Yoshida K."/>
            <person name="Sommer R.J."/>
        </authorList>
    </citation>
    <scope>NUCLEOTIDE SEQUENCE [LARGE SCALE GENOMIC DNA]</scope>
    <source>
        <strain evidence="2">RS5460</strain>
    </source>
</reference>
<keyword evidence="2" id="KW-1185">Reference proteome</keyword>
<comment type="caution">
    <text evidence="1">The sequence shown here is derived from an EMBL/GenBank/DDBJ whole genome shotgun (WGS) entry which is preliminary data.</text>
</comment>
<feature type="non-terminal residue" evidence="1">
    <location>
        <position position="1"/>
    </location>
</feature>
<dbReference type="Proteomes" id="UP001328107">
    <property type="component" value="Unassembled WGS sequence"/>
</dbReference>
<dbReference type="EMBL" id="BTRK01000004">
    <property type="protein sequence ID" value="GMR48848.1"/>
    <property type="molecule type" value="Genomic_DNA"/>
</dbReference>
<dbReference type="AlphaFoldDB" id="A0AAN5CQS0"/>
<organism evidence="1 2">
    <name type="scientific">Pristionchus mayeri</name>
    <dbReference type="NCBI Taxonomy" id="1317129"/>
    <lineage>
        <taxon>Eukaryota</taxon>
        <taxon>Metazoa</taxon>
        <taxon>Ecdysozoa</taxon>
        <taxon>Nematoda</taxon>
        <taxon>Chromadorea</taxon>
        <taxon>Rhabditida</taxon>
        <taxon>Rhabditina</taxon>
        <taxon>Diplogasteromorpha</taxon>
        <taxon>Diplogasteroidea</taxon>
        <taxon>Neodiplogasteridae</taxon>
        <taxon>Pristionchus</taxon>
    </lineage>
</organism>
<evidence type="ECO:0000313" key="1">
    <source>
        <dbReference type="EMBL" id="GMR48848.1"/>
    </source>
</evidence>
<name>A0AAN5CQS0_9BILA</name>
<gene>
    <name evidence="1" type="ORF">PMAYCL1PPCAC_19043</name>
</gene>
<sequence length="143" mass="15768">LDWNWESSLLNFRYPGRASNDFGGETFSVEFFRLLLLGNVCFLGWRWRSYGNHGHLCLHVNVGLEDGWREGSRGVDCLNAQGQIGASIDDGSRGSVALRLLVACPDGEVARLLFVHPSVLVLEGLVDRNEHFGESSGVRLGHG</sequence>
<accession>A0AAN5CQS0</accession>
<evidence type="ECO:0000313" key="2">
    <source>
        <dbReference type="Proteomes" id="UP001328107"/>
    </source>
</evidence>
<feature type="non-terminal residue" evidence="1">
    <location>
        <position position="143"/>
    </location>
</feature>
<protein>
    <submittedName>
        <fullName evidence="1">Uncharacterized protein</fullName>
    </submittedName>
</protein>